<evidence type="ECO:0000256" key="18">
    <source>
        <dbReference type="ARBA" id="ARBA00069099"/>
    </source>
</evidence>
<dbReference type="InterPro" id="IPR014001">
    <property type="entry name" value="Helicase_ATP-bd"/>
</dbReference>
<dbReference type="RefSeq" id="XP_004561904.1">
    <property type="nucleotide sequence ID" value="XM_004561847.4"/>
</dbReference>
<dbReference type="EC" id="5.6.2.4" evidence="15"/>
<dbReference type="GO" id="GO:0043138">
    <property type="term" value="F:3'-5' DNA helicase activity"/>
    <property type="evidence" value="ECO:0007669"/>
    <property type="project" value="UniProtKB-EC"/>
</dbReference>
<dbReference type="Gene3D" id="1.10.3380.20">
    <property type="match status" value="1"/>
</dbReference>
<dbReference type="FunFam" id="1.10.3380.20:FF:000002">
    <property type="entry name" value="helicase POLQ-like isoform X1"/>
    <property type="match status" value="1"/>
</dbReference>
<feature type="region of interest" description="Disordered" evidence="21">
    <location>
        <begin position="91"/>
        <end position="112"/>
    </location>
</feature>
<evidence type="ECO:0000259" key="22">
    <source>
        <dbReference type="PROSITE" id="PS51192"/>
    </source>
</evidence>
<dbReference type="InterPro" id="IPR027417">
    <property type="entry name" value="P-loop_NTPase"/>
</dbReference>
<dbReference type="Gene3D" id="1.10.10.10">
    <property type="entry name" value="Winged helix-like DNA-binding domain superfamily/Winged helix DNA-binding domain"/>
    <property type="match status" value="1"/>
</dbReference>
<keyword evidence="5" id="KW-0547">Nucleotide-binding</keyword>
<feature type="region of interest" description="Disordered" evidence="21">
    <location>
        <begin position="131"/>
        <end position="171"/>
    </location>
</feature>
<dbReference type="GeneTree" id="ENSGT00940000157350"/>
<dbReference type="Pfam" id="PF00270">
    <property type="entry name" value="DEAD"/>
    <property type="match status" value="1"/>
</dbReference>
<reference evidence="24" key="2">
    <citation type="submission" date="2025-08" db="UniProtKB">
        <authorList>
            <consortium name="Ensembl"/>
        </authorList>
    </citation>
    <scope>IDENTIFICATION</scope>
</reference>
<dbReference type="InterPro" id="IPR036388">
    <property type="entry name" value="WH-like_DNA-bd_sf"/>
</dbReference>
<dbReference type="Pfam" id="PF00271">
    <property type="entry name" value="Helicase_C"/>
    <property type="match status" value="1"/>
</dbReference>
<evidence type="ECO:0000259" key="23">
    <source>
        <dbReference type="PROSITE" id="PS51194"/>
    </source>
</evidence>
<dbReference type="CDD" id="cd18795">
    <property type="entry name" value="SF2_C_Ski2"/>
    <property type="match status" value="1"/>
</dbReference>
<evidence type="ECO:0000256" key="7">
    <source>
        <dbReference type="ARBA" id="ARBA00022801"/>
    </source>
</evidence>
<proteinExistence type="inferred from homology"/>
<dbReference type="InterPro" id="IPR011545">
    <property type="entry name" value="DEAD/DEAH_box_helicase_dom"/>
</dbReference>
<dbReference type="Proteomes" id="UP000265160">
    <property type="component" value="LG7"/>
</dbReference>
<dbReference type="GO" id="GO:0003677">
    <property type="term" value="F:DNA binding"/>
    <property type="evidence" value="ECO:0007669"/>
    <property type="project" value="UniProtKB-KW"/>
</dbReference>
<feature type="domain" description="Helicase C-terminal" evidence="23">
    <location>
        <begin position="475"/>
        <end position="671"/>
    </location>
</feature>
<feature type="compositionally biased region" description="Basic and acidic residues" evidence="21">
    <location>
        <begin position="133"/>
        <end position="148"/>
    </location>
</feature>
<dbReference type="CDD" id="cd18026">
    <property type="entry name" value="DEXHc_POLQ-like"/>
    <property type="match status" value="1"/>
</dbReference>
<evidence type="ECO:0000256" key="12">
    <source>
        <dbReference type="ARBA" id="ARBA00023235"/>
    </source>
</evidence>
<keyword evidence="12" id="KW-0413">Isomerase</keyword>
<dbReference type="GO" id="GO:0016787">
    <property type="term" value="F:hydrolase activity"/>
    <property type="evidence" value="ECO:0007669"/>
    <property type="project" value="UniProtKB-KW"/>
</dbReference>
<reference evidence="24" key="3">
    <citation type="submission" date="2025-09" db="UniProtKB">
        <authorList>
            <consortium name="Ensembl"/>
        </authorList>
    </citation>
    <scope>IDENTIFICATION</scope>
</reference>
<sequence>MNYGRLEVKIKRVCQRKRARDHLKAYLTPARKRGGAVCSPLCNSNRRISSIMAESRTVEYCSDSEDLFGDYDSILGDSSVLAKLDDAEQNERLRGVEQQPEDEDVLSDSILDGLGDEPFEDLPASQLQFQEEVQEKAKRSRLQDRDKTSTPFRGLANGEGPLRRPAGARRSVADQLKRTMLGNAAAPSAVSRTAMLKEAVVSEEINVAMQAMETVSADMPDLGPFFGLPSKVKELMFKLRGIQSLYDWQQTCLNLDCVQQRKNLIYSLPTSGGKTLVAEILILRELLCRRKDCLFILPYISLVQEKVRGLASFGLELDFMVEEYAGSKGRFPPVKRRNKTSLYIATIEKAHSLVNSLIESSRLDNLGLVVVDELHMLGDGSRGAIIEMTLAKVQYVSKTTQIIGMSATLGNIKDLQMFLRAENYTNNFRPVQLKEFVKLHDTIYEVDPKEENCFRFSRLLNFKYSSTMQKIDPDHIIALVTEVIPAHSCLLFCPTKKNCENVAAMICKYLKEDFLRHREEEKGVLLRELRDSGNGSLCPVLKVTVPYGMAYHHSGLTSEERKLVEEAYSSGVLCLLTCTSTLAAGINLPARRVILRSPYIATDFLKRSQYKQMVGRAGRAGIDSVGESILILQEKDRNMAKTLVCAPMESCYSNLMHDDGKGLLSLVLSLIGLNITSSVEQLQDFLQGTLLFVQWQQLCVGRSLLEAVQQCVDVLKEKELITVDSHSQSLRVTKLGKATYKASVDLTYAEVLYKDLSKGLESLLLNSYLHLVYLVTPYDLIDQCKPDWMIFFRQFTLLSVAEQKMSAAVGVPESFVARKAAGQTVKKGVNLAAVRRMYLALVLFSLLKETDVWSVSERFQLSRGFVQTLLGSASAFCSCVLHFAEELEEFWPFRALLAELTRRLSYCVKAELIPLMEVAGVLESRAKQLYAAGYKTLTHMANADPAALCTAIQNLYRKQANQIVASAKMLVNEKAAALQEEVDELLAPPSDLPQL</sequence>
<evidence type="ECO:0000256" key="17">
    <source>
        <dbReference type="ARBA" id="ARBA00053573"/>
    </source>
</evidence>
<evidence type="ECO:0000313" key="24">
    <source>
        <dbReference type="Ensembl" id="ENSMZEP00005031210.1"/>
    </source>
</evidence>
<reference evidence="24 25" key="1">
    <citation type="journal article" date="2014" name="Nature">
        <title>The genomic substrate for adaptive radiation in African cichlid fish.</title>
        <authorList>
            <person name="Brawand D."/>
            <person name="Wagner C.E."/>
            <person name="Li Y.I."/>
            <person name="Malinsky M."/>
            <person name="Keller I."/>
            <person name="Fan S."/>
            <person name="Simakov O."/>
            <person name="Ng A.Y."/>
            <person name="Lim Z.W."/>
            <person name="Bezault E."/>
            <person name="Turner-Maier J."/>
            <person name="Johnson J."/>
            <person name="Alcazar R."/>
            <person name="Noh H.J."/>
            <person name="Russell P."/>
            <person name="Aken B."/>
            <person name="Alfoldi J."/>
            <person name="Amemiya C."/>
            <person name="Azzouzi N."/>
            <person name="Baroiller J.F."/>
            <person name="Barloy-Hubler F."/>
            <person name="Berlin A."/>
            <person name="Bloomquist R."/>
            <person name="Carleton K.L."/>
            <person name="Conte M.A."/>
            <person name="D'Cotta H."/>
            <person name="Eshel O."/>
            <person name="Gaffney L."/>
            <person name="Galibert F."/>
            <person name="Gante H.F."/>
            <person name="Gnerre S."/>
            <person name="Greuter L."/>
            <person name="Guyon R."/>
            <person name="Haddad N.S."/>
            <person name="Haerty W."/>
            <person name="Harris R.M."/>
            <person name="Hofmann H.A."/>
            <person name="Hourlier T."/>
            <person name="Hulata G."/>
            <person name="Jaffe D.B."/>
            <person name="Lara M."/>
            <person name="Lee A.P."/>
            <person name="MacCallum I."/>
            <person name="Mwaiko S."/>
            <person name="Nikaido M."/>
            <person name="Nishihara H."/>
            <person name="Ozouf-Costaz C."/>
            <person name="Penman D.J."/>
            <person name="Przybylski D."/>
            <person name="Rakotomanga M."/>
            <person name="Renn S.C.P."/>
            <person name="Ribeiro F.J."/>
            <person name="Ron M."/>
            <person name="Salzburger W."/>
            <person name="Sanchez-Pulido L."/>
            <person name="Santos M.E."/>
            <person name="Searle S."/>
            <person name="Sharpe T."/>
            <person name="Swofford R."/>
            <person name="Tan F.J."/>
            <person name="Williams L."/>
            <person name="Young S."/>
            <person name="Yin S."/>
            <person name="Okada N."/>
            <person name="Kocher T.D."/>
            <person name="Miska E.A."/>
            <person name="Lander E.S."/>
            <person name="Venkatesh B."/>
            <person name="Fernald R.D."/>
            <person name="Meyer A."/>
            <person name="Ponting C.P."/>
            <person name="Streelman J.T."/>
            <person name="Lindblad-Toh K."/>
            <person name="Seehausen O."/>
            <person name="Di Palma F."/>
        </authorList>
    </citation>
    <scope>NUCLEOTIDE SEQUENCE</scope>
</reference>
<evidence type="ECO:0000256" key="14">
    <source>
        <dbReference type="ARBA" id="ARBA00034617"/>
    </source>
</evidence>
<dbReference type="Pfam" id="PF20470">
    <property type="entry name" value="HTH_61"/>
    <property type="match status" value="1"/>
</dbReference>
<dbReference type="GO" id="GO:0006281">
    <property type="term" value="P:DNA repair"/>
    <property type="evidence" value="ECO:0007669"/>
    <property type="project" value="UniProtKB-KW"/>
</dbReference>
<dbReference type="STRING" id="106582.ENSMZEP00005031210"/>
<evidence type="ECO:0000256" key="3">
    <source>
        <dbReference type="ARBA" id="ARBA00010140"/>
    </source>
</evidence>
<comment type="catalytic activity">
    <reaction evidence="14">
        <text>Couples ATP hydrolysis with the unwinding of duplex DNA by translocating in the 3'-5' direction.</text>
        <dbReference type="EC" id="5.6.2.4"/>
    </reaction>
</comment>
<dbReference type="GO" id="GO:0005524">
    <property type="term" value="F:ATP binding"/>
    <property type="evidence" value="ECO:0007669"/>
    <property type="project" value="UniProtKB-KW"/>
</dbReference>
<keyword evidence="10" id="KW-0238">DNA-binding</keyword>
<name>A0A3P9D927_9CICH</name>
<organism evidence="24 25">
    <name type="scientific">Maylandia zebra</name>
    <name type="common">zebra mbuna</name>
    <dbReference type="NCBI Taxonomy" id="106582"/>
    <lineage>
        <taxon>Eukaryota</taxon>
        <taxon>Metazoa</taxon>
        <taxon>Chordata</taxon>
        <taxon>Craniata</taxon>
        <taxon>Vertebrata</taxon>
        <taxon>Euteleostomi</taxon>
        <taxon>Actinopterygii</taxon>
        <taxon>Neopterygii</taxon>
        <taxon>Teleostei</taxon>
        <taxon>Neoteleostei</taxon>
        <taxon>Acanthomorphata</taxon>
        <taxon>Ovalentaria</taxon>
        <taxon>Cichlomorphae</taxon>
        <taxon>Cichliformes</taxon>
        <taxon>Cichlidae</taxon>
        <taxon>African cichlids</taxon>
        <taxon>Pseudocrenilabrinae</taxon>
        <taxon>Haplochromini</taxon>
        <taxon>Maylandia</taxon>
        <taxon>Maylandia zebra complex</taxon>
    </lineage>
</organism>
<dbReference type="SUPFAM" id="SSF46785">
    <property type="entry name" value="Winged helix' DNA-binding domain"/>
    <property type="match status" value="1"/>
</dbReference>
<dbReference type="InterPro" id="IPR048960">
    <property type="entry name" value="POLQ-like_helical"/>
</dbReference>
<evidence type="ECO:0000256" key="16">
    <source>
        <dbReference type="ARBA" id="ARBA00048988"/>
    </source>
</evidence>
<keyword evidence="13" id="KW-0539">Nucleus</keyword>
<dbReference type="RefSeq" id="XP_004561905.1">
    <property type="nucleotide sequence ID" value="XM_004561848.5"/>
</dbReference>
<evidence type="ECO:0000256" key="5">
    <source>
        <dbReference type="ARBA" id="ARBA00022741"/>
    </source>
</evidence>
<evidence type="ECO:0000256" key="8">
    <source>
        <dbReference type="ARBA" id="ARBA00022806"/>
    </source>
</evidence>
<keyword evidence="7" id="KW-0378">Hydrolase</keyword>
<keyword evidence="9" id="KW-0067">ATP-binding</keyword>
<dbReference type="AlphaFoldDB" id="A0A3P9D927"/>
<dbReference type="CTD" id="113510"/>
<evidence type="ECO:0000256" key="21">
    <source>
        <dbReference type="SAM" id="MobiDB-lite"/>
    </source>
</evidence>
<dbReference type="RefSeq" id="XP_004561906.1">
    <property type="nucleotide sequence ID" value="XM_004561849.5"/>
</dbReference>
<evidence type="ECO:0000256" key="20">
    <source>
        <dbReference type="ARBA" id="ARBA00076391"/>
    </source>
</evidence>
<dbReference type="FunFam" id="3.40.50.300:FF:000813">
    <property type="entry name" value="helicase POLQ-like isoform X1"/>
    <property type="match status" value="1"/>
</dbReference>
<keyword evidence="11" id="KW-0234">DNA repair</keyword>
<evidence type="ECO:0000256" key="10">
    <source>
        <dbReference type="ARBA" id="ARBA00023125"/>
    </source>
</evidence>
<evidence type="ECO:0000256" key="13">
    <source>
        <dbReference type="ARBA" id="ARBA00023242"/>
    </source>
</evidence>
<evidence type="ECO:0000256" key="2">
    <source>
        <dbReference type="ARBA" id="ARBA00004286"/>
    </source>
</evidence>
<dbReference type="InterPro" id="IPR046931">
    <property type="entry name" value="HTH_61"/>
</dbReference>
<dbReference type="SUPFAM" id="SSF52540">
    <property type="entry name" value="P-loop containing nucleoside triphosphate hydrolases"/>
    <property type="match status" value="1"/>
</dbReference>
<dbReference type="KEGG" id="mze:101471791"/>
<evidence type="ECO:0000256" key="9">
    <source>
        <dbReference type="ARBA" id="ARBA00022840"/>
    </source>
</evidence>
<dbReference type="PROSITE" id="PS51194">
    <property type="entry name" value="HELICASE_CTER"/>
    <property type="match status" value="1"/>
</dbReference>
<evidence type="ECO:0000256" key="15">
    <source>
        <dbReference type="ARBA" id="ARBA00034808"/>
    </source>
</evidence>
<dbReference type="InterPro" id="IPR001650">
    <property type="entry name" value="Helicase_C-like"/>
</dbReference>
<dbReference type="SMART" id="SM00490">
    <property type="entry name" value="HELICc"/>
    <property type="match status" value="1"/>
</dbReference>
<evidence type="ECO:0000256" key="19">
    <source>
        <dbReference type="ARBA" id="ARBA00074990"/>
    </source>
</evidence>
<dbReference type="GeneID" id="101471791"/>
<dbReference type="FunFam" id="1.10.150.20:FF:000058">
    <property type="entry name" value="Helicase, POLQ like"/>
    <property type="match status" value="1"/>
</dbReference>
<comment type="function">
    <text evidence="17">Single-stranded 3'-5' DNA helicase that plays a key role in homology-driven double-strand break (DSB) repair. Involved in different DSB repair mechanisms that are guided by annealing of extensive stretches of complementary bases at break ends, such as microhomology-mediated end-joining (MMEJ), single-strand annealing (SSA) or synthesis-dependent strand annealing (SDSA). Possesses both DNA unwinding and annealing activities. Forms a complex with RAD51, stimulating HELQ DNA helicase activity and ability to unwing DNA. Efficiently unwinds substrates containing 3' overhangs or a D-loop. In contrast, interaction with the replication protein A (RPA/RP-A) complex inhibits DNA unwinding by HELQ but strongly stimulates DNA strand annealing. Triggers displacement of RPA from single-stranded DNA to facilitate annealing of complementary sequences.</text>
</comment>
<dbReference type="FunFam" id="3.40.50.300:FF:001293">
    <property type="entry name" value="helicase POLQ-like isoform X5"/>
    <property type="match status" value="1"/>
</dbReference>
<comment type="similarity">
    <text evidence="3">Belongs to the helicase family. SKI2 subfamily.</text>
</comment>
<evidence type="ECO:0000256" key="4">
    <source>
        <dbReference type="ARBA" id="ARBA00022454"/>
    </source>
</evidence>
<comment type="catalytic activity">
    <reaction evidence="16">
        <text>ATP + H2O = ADP + phosphate + H(+)</text>
        <dbReference type="Rhea" id="RHEA:13065"/>
        <dbReference type="ChEBI" id="CHEBI:15377"/>
        <dbReference type="ChEBI" id="CHEBI:15378"/>
        <dbReference type="ChEBI" id="CHEBI:30616"/>
        <dbReference type="ChEBI" id="CHEBI:43474"/>
        <dbReference type="ChEBI" id="CHEBI:456216"/>
        <dbReference type="EC" id="5.6.2.4"/>
    </reaction>
</comment>
<dbReference type="SMART" id="SM00487">
    <property type="entry name" value="DEXDc"/>
    <property type="match status" value="1"/>
</dbReference>
<feature type="domain" description="Helicase ATP-binding" evidence="22">
    <location>
        <begin position="255"/>
        <end position="427"/>
    </location>
</feature>
<keyword evidence="25" id="KW-1185">Reference proteome</keyword>
<dbReference type="RefSeq" id="XP_004561907.1">
    <property type="nucleotide sequence ID" value="XM_004561850.3"/>
</dbReference>
<dbReference type="PROSITE" id="PS51192">
    <property type="entry name" value="HELICASE_ATP_BIND_1"/>
    <property type="match status" value="1"/>
</dbReference>
<dbReference type="GO" id="GO:0005694">
    <property type="term" value="C:chromosome"/>
    <property type="evidence" value="ECO:0007669"/>
    <property type="project" value="UniProtKB-SubCell"/>
</dbReference>
<evidence type="ECO:0000313" key="25">
    <source>
        <dbReference type="Proteomes" id="UP000265160"/>
    </source>
</evidence>
<dbReference type="GO" id="GO:0005634">
    <property type="term" value="C:nucleus"/>
    <property type="evidence" value="ECO:0007669"/>
    <property type="project" value="UniProtKB-SubCell"/>
</dbReference>
<dbReference type="Pfam" id="PF21099">
    <property type="entry name" value="POLQ_helical"/>
    <property type="match status" value="1"/>
</dbReference>
<evidence type="ECO:0000256" key="11">
    <source>
        <dbReference type="ARBA" id="ARBA00023204"/>
    </source>
</evidence>
<protein>
    <recommendedName>
        <fullName evidence="18">Helicase POLQ-like</fullName>
        <ecNumber evidence="15">5.6.2.4</ecNumber>
    </recommendedName>
    <alternativeName>
        <fullName evidence="20">Mus308-like helicase</fullName>
    </alternativeName>
    <alternativeName>
        <fullName evidence="19">POLQ-like helicase</fullName>
    </alternativeName>
</protein>
<dbReference type="OrthoDB" id="2320933at2759"/>
<comment type="subcellular location">
    <subcellularLocation>
        <location evidence="2">Chromosome</location>
    </subcellularLocation>
    <subcellularLocation>
        <location evidence="1">Nucleus</location>
    </subcellularLocation>
</comment>
<dbReference type="PANTHER" id="PTHR47961">
    <property type="entry name" value="DNA POLYMERASE THETA, PUTATIVE (AFU_ORTHOLOGUE AFUA_1G05260)-RELATED"/>
    <property type="match status" value="1"/>
</dbReference>
<dbReference type="InterPro" id="IPR050474">
    <property type="entry name" value="Hel308_SKI2-like"/>
</dbReference>
<dbReference type="Gene3D" id="3.40.50.300">
    <property type="entry name" value="P-loop containing nucleotide triphosphate hydrolases"/>
    <property type="match status" value="2"/>
</dbReference>
<keyword evidence="6" id="KW-0227">DNA damage</keyword>
<dbReference type="Ensembl" id="ENSMZET00005032217.1">
    <property type="protein sequence ID" value="ENSMZEP00005031210.1"/>
    <property type="gene ID" value="ENSMZEG00005023270.1"/>
</dbReference>
<evidence type="ECO:0000256" key="6">
    <source>
        <dbReference type="ARBA" id="ARBA00022763"/>
    </source>
</evidence>
<accession>A0A3P9D927</accession>
<dbReference type="SUPFAM" id="SSF158702">
    <property type="entry name" value="Sec63 N-terminal domain-like"/>
    <property type="match status" value="1"/>
</dbReference>
<dbReference type="InterPro" id="IPR036390">
    <property type="entry name" value="WH_DNA-bd_sf"/>
</dbReference>
<keyword evidence="4" id="KW-0158">Chromosome</keyword>
<evidence type="ECO:0000256" key="1">
    <source>
        <dbReference type="ARBA" id="ARBA00004123"/>
    </source>
</evidence>
<keyword evidence="8" id="KW-0347">Helicase</keyword>
<dbReference type="PANTHER" id="PTHR47961:SF12">
    <property type="entry name" value="HELICASE POLQ-LIKE"/>
    <property type="match status" value="1"/>
</dbReference>